<evidence type="ECO:0000313" key="4">
    <source>
        <dbReference type="EMBL" id="MBD9700440.1"/>
    </source>
</evidence>
<dbReference type="Pfam" id="PF00436">
    <property type="entry name" value="SSB"/>
    <property type="match status" value="1"/>
</dbReference>
<protein>
    <recommendedName>
        <fullName evidence="2">Single-stranded DNA-binding protein</fullName>
    </recommendedName>
</protein>
<organism evidence="4 5">
    <name type="scientific">Flavimobilis rhizosphaerae</name>
    <dbReference type="NCBI Taxonomy" id="2775421"/>
    <lineage>
        <taxon>Bacteria</taxon>
        <taxon>Bacillati</taxon>
        <taxon>Actinomycetota</taxon>
        <taxon>Actinomycetes</taxon>
        <taxon>Micrococcales</taxon>
        <taxon>Jonesiaceae</taxon>
        <taxon>Flavimobilis</taxon>
    </lineage>
</organism>
<dbReference type="RefSeq" id="WP_102509071.1">
    <property type="nucleotide sequence ID" value="NZ_JACZDF010000009.1"/>
</dbReference>
<evidence type="ECO:0000256" key="1">
    <source>
        <dbReference type="ARBA" id="ARBA00023125"/>
    </source>
</evidence>
<reference evidence="4 5" key="1">
    <citation type="submission" date="2020-09" db="EMBL/GenBank/DDBJ databases">
        <title>Flavimobilis rhizosphaerae sp. nov., isolated from rhizosphere soil of Spartina alterniflora.</title>
        <authorList>
            <person name="Hanqin C."/>
        </authorList>
    </citation>
    <scope>NUCLEOTIDE SEQUENCE [LARGE SCALE GENOMIC DNA]</scope>
    <source>
        <strain evidence="4 5">GY 10621</strain>
    </source>
</reference>
<dbReference type="CDD" id="cd04496">
    <property type="entry name" value="SSB_OBF"/>
    <property type="match status" value="1"/>
</dbReference>
<dbReference type="InterPro" id="IPR000424">
    <property type="entry name" value="Primosome_PriB/ssb"/>
</dbReference>
<proteinExistence type="predicted"/>
<evidence type="ECO:0000313" key="5">
    <source>
        <dbReference type="Proteomes" id="UP000642107"/>
    </source>
</evidence>
<dbReference type="GO" id="GO:0003677">
    <property type="term" value="F:DNA binding"/>
    <property type="evidence" value="ECO:0007669"/>
    <property type="project" value="UniProtKB-KW"/>
</dbReference>
<keyword evidence="5" id="KW-1185">Reference proteome</keyword>
<gene>
    <name evidence="4" type="ORF">IGS67_13265</name>
</gene>
<dbReference type="PIRSF" id="PIRSF002070">
    <property type="entry name" value="SSB"/>
    <property type="match status" value="1"/>
</dbReference>
<dbReference type="Gene3D" id="2.40.50.140">
    <property type="entry name" value="Nucleic acid-binding proteins"/>
    <property type="match status" value="1"/>
</dbReference>
<evidence type="ECO:0000256" key="3">
    <source>
        <dbReference type="SAM" id="MobiDB-lite"/>
    </source>
</evidence>
<dbReference type="InterPro" id="IPR012340">
    <property type="entry name" value="NA-bd_OB-fold"/>
</dbReference>
<dbReference type="InterPro" id="IPR011344">
    <property type="entry name" value="ssDNA-bd"/>
</dbReference>
<evidence type="ECO:0000256" key="2">
    <source>
        <dbReference type="PIRNR" id="PIRNR002070"/>
    </source>
</evidence>
<dbReference type="PROSITE" id="PS50935">
    <property type="entry name" value="SSB"/>
    <property type="match status" value="1"/>
</dbReference>
<sequence>MSAPVTITGWVGNNPALTLTTNDRRRTTVRVATTHRYRDEKGAWTDGETTWYSVTFWDDAAESVAKSLHSGEPVVVTGRLVLDRWDAPDGSPRAELGLRGATIGHDLTRGTASFMRVLREARSSASAPSAAETVAEGEGFAPADPDAPDPFTHSTDAAPAGRSDAAEDVDDPAALLTA</sequence>
<dbReference type="EMBL" id="JACZDF010000009">
    <property type="protein sequence ID" value="MBD9700440.1"/>
    <property type="molecule type" value="Genomic_DNA"/>
</dbReference>
<name>A0ABR9DTI5_9MICO</name>
<dbReference type="SUPFAM" id="SSF50249">
    <property type="entry name" value="Nucleic acid-binding proteins"/>
    <property type="match status" value="1"/>
</dbReference>
<feature type="region of interest" description="Disordered" evidence="3">
    <location>
        <begin position="125"/>
        <end position="178"/>
    </location>
</feature>
<keyword evidence="1 2" id="KW-0238">DNA-binding</keyword>
<accession>A0ABR9DTI5</accession>
<comment type="caution">
    <text evidence="4">The sequence shown here is derived from an EMBL/GenBank/DDBJ whole genome shotgun (WGS) entry which is preliminary data.</text>
</comment>
<dbReference type="PANTHER" id="PTHR10302:SF0">
    <property type="entry name" value="SINGLE-STRANDED DNA-BINDING PROTEIN, MITOCHONDRIAL"/>
    <property type="match status" value="1"/>
</dbReference>
<dbReference type="PANTHER" id="PTHR10302">
    <property type="entry name" value="SINGLE-STRANDED DNA-BINDING PROTEIN"/>
    <property type="match status" value="1"/>
</dbReference>
<dbReference type="Proteomes" id="UP000642107">
    <property type="component" value="Unassembled WGS sequence"/>
</dbReference>